<protein>
    <submittedName>
        <fullName evidence="1">Uncharacterized protein</fullName>
    </submittedName>
</protein>
<sequence>MCEQLPAILTTVNSLANIINKAIDACCGENDVQSGHHHSDCRCKH</sequence>
<proteinExistence type="predicted"/>
<reference evidence="1" key="1">
    <citation type="submission" date="2009-12" db="EMBL/GenBank/DDBJ databases">
        <authorList>
            <person name="Weinstock G."/>
            <person name="Sodergren E."/>
            <person name="Clifton S."/>
            <person name="Fulton L."/>
            <person name="Fulton B."/>
            <person name="Courtney L."/>
            <person name="Fronick C."/>
            <person name="Harrison M."/>
            <person name="Strong C."/>
            <person name="Farmer C."/>
            <person name="Delahaunty K."/>
            <person name="Markovic C."/>
            <person name="Hall O."/>
            <person name="Minx P."/>
            <person name="Tomlinson C."/>
            <person name="Mitreva M."/>
            <person name="Nelson J."/>
            <person name="Hou S."/>
            <person name="Wollam A."/>
            <person name="Pepin K.H."/>
            <person name="Johnson M."/>
            <person name="Bhonagiri V."/>
            <person name="Nash W.E."/>
            <person name="Warren W."/>
            <person name="Chinwalla A."/>
            <person name="Mardis E.R."/>
            <person name="Wilson R.K."/>
        </authorList>
    </citation>
    <scope>NUCLEOTIDE SEQUENCE [LARGE SCALE GENOMIC DNA]</scope>
    <source>
        <strain evidence="1">DSM 4541</strain>
    </source>
</reference>
<name>D1P0B1_9GAMM</name>
<dbReference type="HOGENOM" id="CLU_3204004_0_0_6"/>
<dbReference type="STRING" id="500637.PROVRUST_05621"/>
<dbReference type="EMBL" id="ABXV02000016">
    <property type="protein sequence ID" value="EFB73195.1"/>
    <property type="molecule type" value="Genomic_DNA"/>
</dbReference>
<dbReference type="AlphaFoldDB" id="D1P0B1"/>
<organism evidence="1 2">
    <name type="scientific">Providencia rustigianii DSM 4541</name>
    <dbReference type="NCBI Taxonomy" id="500637"/>
    <lineage>
        <taxon>Bacteria</taxon>
        <taxon>Pseudomonadati</taxon>
        <taxon>Pseudomonadota</taxon>
        <taxon>Gammaproteobacteria</taxon>
        <taxon>Enterobacterales</taxon>
        <taxon>Morganellaceae</taxon>
        <taxon>Providencia</taxon>
    </lineage>
</organism>
<keyword evidence="2" id="KW-1185">Reference proteome</keyword>
<evidence type="ECO:0000313" key="1">
    <source>
        <dbReference type="EMBL" id="EFB73195.1"/>
    </source>
</evidence>
<comment type="caution">
    <text evidence="1">The sequence shown here is derived from an EMBL/GenBank/DDBJ whole genome shotgun (WGS) entry which is preliminary data.</text>
</comment>
<dbReference type="Proteomes" id="UP000005512">
    <property type="component" value="Unassembled WGS sequence"/>
</dbReference>
<gene>
    <name evidence="1" type="ORF">PROVRUST_05621</name>
</gene>
<evidence type="ECO:0000313" key="2">
    <source>
        <dbReference type="Proteomes" id="UP000005512"/>
    </source>
</evidence>
<accession>D1P0B1</accession>